<feature type="region of interest" description="Disordered" evidence="1">
    <location>
        <begin position="187"/>
        <end position="207"/>
    </location>
</feature>
<dbReference type="EMBL" id="BFEA01000738">
    <property type="protein sequence ID" value="GBG89446.1"/>
    <property type="molecule type" value="Genomic_DNA"/>
</dbReference>
<comment type="caution">
    <text evidence="2">The sequence shown here is derived from an EMBL/GenBank/DDBJ whole genome shotgun (WGS) entry which is preliminary data.</text>
</comment>
<keyword evidence="3" id="KW-1185">Reference proteome</keyword>
<reference evidence="2 3" key="1">
    <citation type="journal article" date="2018" name="Cell">
        <title>The Chara Genome: Secondary Complexity and Implications for Plant Terrestrialization.</title>
        <authorList>
            <person name="Nishiyama T."/>
            <person name="Sakayama H."/>
            <person name="Vries J.D."/>
            <person name="Buschmann H."/>
            <person name="Saint-Marcoux D."/>
            <person name="Ullrich K.K."/>
            <person name="Haas F.B."/>
            <person name="Vanderstraeten L."/>
            <person name="Becker D."/>
            <person name="Lang D."/>
            <person name="Vosolsobe S."/>
            <person name="Rombauts S."/>
            <person name="Wilhelmsson P.K.I."/>
            <person name="Janitza P."/>
            <person name="Kern R."/>
            <person name="Heyl A."/>
            <person name="Rumpler F."/>
            <person name="Villalobos L.I.A.C."/>
            <person name="Clay J.M."/>
            <person name="Skokan R."/>
            <person name="Toyoda A."/>
            <person name="Suzuki Y."/>
            <person name="Kagoshima H."/>
            <person name="Schijlen E."/>
            <person name="Tajeshwar N."/>
            <person name="Catarino B."/>
            <person name="Hetherington A.J."/>
            <person name="Saltykova A."/>
            <person name="Bonnot C."/>
            <person name="Breuninger H."/>
            <person name="Symeonidi A."/>
            <person name="Radhakrishnan G.V."/>
            <person name="Van Nieuwerburgh F."/>
            <person name="Deforce D."/>
            <person name="Chang C."/>
            <person name="Karol K.G."/>
            <person name="Hedrich R."/>
            <person name="Ulvskov P."/>
            <person name="Glockner G."/>
            <person name="Delwiche C.F."/>
            <person name="Petrasek J."/>
            <person name="Van de Peer Y."/>
            <person name="Friml J."/>
            <person name="Beilby M."/>
            <person name="Dolan L."/>
            <person name="Kohara Y."/>
            <person name="Sugano S."/>
            <person name="Fujiyama A."/>
            <person name="Delaux P.-M."/>
            <person name="Quint M."/>
            <person name="TheiBen G."/>
            <person name="Hagemann M."/>
            <person name="Harholt J."/>
            <person name="Dunand C."/>
            <person name="Zachgo S."/>
            <person name="Langdale J."/>
            <person name="Maumus F."/>
            <person name="Straeten D.V.D."/>
            <person name="Gould S.B."/>
            <person name="Rensing S.A."/>
        </authorList>
    </citation>
    <scope>NUCLEOTIDE SEQUENCE [LARGE SCALE GENOMIC DNA]</scope>
    <source>
        <strain evidence="2 3">S276</strain>
    </source>
</reference>
<protein>
    <submittedName>
        <fullName evidence="2">Uncharacterized protein</fullName>
    </submittedName>
</protein>
<feature type="region of interest" description="Disordered" evidence="1">
    <location>
        <begin position="222"/>
        <end position="343"/>
    </location>
</feature>
<evidence type="ECO:0000313" key="3">
    <source>
        <dbReference type="Proteomes" id="UP000265515"/>
    </source>
</evidence>
<accession>A0A388M4H8</accession>
<dbReference type="Gramene" id="GBG89446">
    <property type="protein sequence ID" value="GBG89446"/>
    <property type="gene ID" value="CBR_g49236"/>
</dbReference>
<sequence length="343" mass="37373">MYHDKPWALDWAGGLHRPGCGAVVFLSDDNGKSWYPCGGLERSEAGRIAVDGRTFRTFFLMSVSGRDGKNSVKEDKKVSLDLRLFQGYGVKAFSMKEFGVRGNGAEFRMLPADQFLLKTNGYSVTGSLPVVDNTFMISRQLVPFNSPTDQLATFVMQYREHFARLPAAQRVDCVLVPFAAVFKRRQDQPAKTVARRKQVTSDTPSLDAVVQALPAPVLPSVRQSLDAAEQSSEATDLDDGALGYQPHPQRRPHGGEDASNDEECEGRDGKGGGWEGEDGGDGDDGNQVEAEGEEDDMDEERDDVDEDDTCRVGDAVDVRGQPSGSRGMSQPCDQAMGGREEPG</sequence>
<feature type="compositionally biased region" description="Polar residues" evidence="1">
    <location>
        <begin position="322"/>
        <end position="332"/>
    </location>
</feature>
<evidence type="ECO:0000256" key="1">
    <source>
        <dbReference type="SAM" id="MobiDB-lite"/>
    </source>
</evidence>
<organism evidence="2 3">
    <name type="scientific">Chara braunii</name>
    <name type="common">Braun's stonewort</name>
    <dbReference type="NCBI Taxonomy" id="69332"/>
    <lineage>
        <taxon>Eukaryota</taxon>
        <taxon>Viridiplantae</taxon>
        <taxon>Streptophyta</taxon>
        <taxon>Charophyceae</taxon>
        <taxon>Charales</taxon>
        <taxon>Characeae</taxon>
        <taxon>Chara</taxon>
    </lineage>
</organism>
<name>A0A388M4H8_CHABU</name>
<gene>
    <name evidence="2" type="ORF">CBR_g49236</name>
</gene>
<proteinExistence type="predicted"/>
<dbReference type="AlphaFoldDB" id="A0A388M4H8"/>
<evidence type="ECO:0000313" key="2">
    <source>
        <dbReference type="EMBL" id="GBG89446.1"/>
    </source>
</evidence>
<feature type="compositionally biased region" description="Acidic residues" evidence="1">
    <location>
        <begin position="275"/>
        <end position="308"/>
    </location>
</feature>
<dbReference type="Proteomes" id="UP000265515">
    <property type="component" value="Unassembled WGS sequence"/>
</dbReference>